<dbReference type="UniPathway" id="UPA00359">
    <property type="reaction ID" value="UER00477"/>
</dbReference>
<dbReference type="Gene3D" id="1.20.1180.10">
    <property type="entry name" value="Udp N-acetylglucosamine O-acyltransferase, C-terminal domain"/>
    <property type="match status" value="1"/>
</dbReference>
<evidence type="ECO:0000256" key="1">
    <source>
        <dbReference type="ARBA" id="ARBA00022490"/>
    </source>
</evidence>
<accession>A0A1N7NUU8</accession>
<reference evidence="10 11" key="1">
    <citation type="submission" date="2017-01" db="EMBL/GenBank/DDBJ databases">
        <authorList>
            <person name="Mah S.A."/>
            <person name="Swanson W.J."/>
            <person name="Moy G.W."/>
            <person name="Vacquier V.D."/>
        </authorList>
    </citation>
    <scope>NUCLEOTIDE SEQUENCE [LARGE SCALE GENOMIC DNA]</scope>
    <source>
        <strain evidence="10 11">DSM 11589</strain>
    </source>
</reference>
<comment type="subunit">
    <text evidence="8">Homotrimer.</text>
</comment>
<comment type="function">
    <text evidence="8">Involved in the biosynthesis of lipid A, a phosphorylated glycolipid that anchors the lipopolysaccharide to the outer membrane of the cell.</text>
</comment>
<keyword evidence="5 8" id="KW-0677">Repeat</keyword>
<evidence type="ECO:0000256" key="4">
    <source>
        <dbReference type="ARBA" id="ARBA00022679"/>
    </source>
</evidence>
<dbReference type="PANTHER" id="PTHR43480:SF1">
    <property type="entry name" value="ACYL-[ACYL-CARRIER-PROTEIN]--UDP-N-ACETYLGLUCOSAMINE O-ACYLTRANSFERASE, MITOCHONDRIAL-RELATED"/>
    <property type="match status" value="1"/>
</dbReference>
<dbReference type="CDD" id="cd03351">
    <property type="entry name" value="LbH_UDP-GlcNAc_AT"/>
    <property type="match status" value="1"/>
</dbReference>
<keyword evidence="11" id="KW-1185">Reference proteome</keyword>
<dbReference type="InterPro" id="IPR001451">
    <property type="entry name" value="Hexapep"/>
</dbReference>
<evidence type="ECO:0000259" key="9">
    <source>
        <dbReference type="Pfam" id="PF13720"/>
    </source>
</evidence>
<dbReference type="HAMAP" id="MF_00387">
    <property type="entry name" value="LpxA"/>
    <property type="match status" value="1"/>
</dbReference>
<dbReference type="InterPro" id="IPR037157">
    <property type="entry name" value="Acetyltransf_C_sf"/>
</dbReference>
<dbReference type="NCBIfam" id="NF003657">
    <property type="entry name" value="PRK05289.1"/>
    <property type="match status" value="1"/>
</dbReference>
<organism evidence="10 11">
    <name type="scientific">Insolitispirillum peregrinum</name>
    <dbReference type="NCBI Taxonomy" id="80876"/>
    <lineage>
        <taxon>Bacteria</taxon>
        <taxon>Pseudomonadati</taxon>
        <taxon>Pseudomonadota</taxon>
        <taxon>Alphaproteobacteria</taxon>
        <taxon>Rhodospirillales</taxon>
        <taxon>Novispirillaceae</taxon>
        <taxon>Insolitispirillum</taxon>
    </lineage>
</organism>
<dbReference type="STRING" id="80876.SAMN05421779_105376"/>
<sequence length="275" mass="28559">MVTIHPTAVVDPAAQLGANVSIGPYAVIGPNVVLGDGVTVQSHVVIDGRTTIGAGTTIYPFASIGLPPQDLKYKGEASVLEIGANCIIREHVTVNPGTEGGGMVTRVGDRVMLAIGSHVAHDCLIGNGCLVMNHVLLGGHVVIGDYAVLGGGSAVHQFVRIGKHAMIGGLSGVENDVIPYGTVMGNRARLEGLNILGMKRRGFGREDIHAVRNAYKMLFLDAAQGVMAERVVAVEQTYGSAEAVRDILDFIGGHSSRALCRPATDGHQATEGDAA</sequence>
<dbReference type="GO" id="GO:0005737">
    <property type="term" value="C:cytoplasm"/>
    <property type="evidence" value="ECO:0007669"/>
    <property type="project" value="UniProtKB-SubCell"/>
</dbReference>
<gene>
    <name evidence="8" type="primary">lpxA</name>
    <name evidence="10" type="ORF">SAMN05421779_105376</name>
</gene>
<dbReference type="Gene3D" id="2.160.10.10">
    <property type="entry name" value="Hexapeptide repeat proteins"/>
    <property type="match status" value="1"/>
</dbReference>
<dbReference type="GO" id="GO:0008780">
    <property type="term" value="F:acyl-[acyl-carrier-protein]-UDP-N-acetylglucosamine O-acyltransferase activity"/>
    <property type="evidence" value="ECO:0007669"/>
    <property type="project" value="UniProtKB-UniRule"/>
</dbReference>
<comment type="pathway">
    <text evidence="8">Glycolipid biosynthesis; lipid IV(A) biosynthesis; lipid IV(A) from (3R)-3-hydroxytetradecanoyl-[acyl-carrier-protein] and UDP-N-acetyl-alpha-D-glucosamine: step 1/6.</text>
</comment>
<evidence type="ECO:0000256" key="8">
    <source>
        <dbReference type="HAMAP-Rule" id="MF_00387"/>
    </source>
</evidence>
<dbReference type="SUPFAM" id="SSF51161">
    <property type="entry name" value="Trimeric LpxA-like enzymes"/>
    <property type="match status" value="1"/>
</dbReference>
<dbReference type="PIRSF" id="PIRSF000456">
    <property type="entry name" value="UDP-GlcNAc_acltr"/>
    <property type="match status" value="1"/>
</dbReference>
<dbReference type="AlphaFoldDB" id="A0A1N7NUU8"/>
<comment type="similarity">
    <text evidence="8">Belongs to the transferase hexapeptide repeat family. LpxA subfamily.</text>
</comment>
<evidence type="ECO:0000256" key="3">
    <source>
        <dbReference type="ARBA" id="ARBA00022556"/>
    </source>
</evidence>
<evidence type="ECO:0000256" key="5">
    <source>
        <dbReference type="ARBA" id="ARBA00022737"/>
    </source>
</evidence>
<dbReference type="InterPro" id="IPR018357">
    <property type="entry name" value="Hexapep_transf_CS"/>
</dbReference>
<dbReference type="InterPro" id="IPR010137">
    <property type="entry name" value="Lipid_A_LpxA"/>
</dbReference>
<dbReference type="Pfam" id="PF13720">
    <property type="entry name" value="Acetyltransf_11"/>
    <property type="match status" value="1"/>
</dbReference>
<keyword evidence="2 8" id="KW-0444">Lipid biosynthesis</keyword>
<dbReference type="EC" id="2.3.1.129" evidence="8"/>
<keyword evidence="1 8" id="KW-0963">Cytoplasm</keyword>
<dbReference type="GO" id="GO:0016020">
    <property type="term" value="C:membrane"/>
    <property type="evidence" value="ECO:0007669"/>
    <property type="project" value="GOC"/>
</dbReference>
<keyword evidence="4 8" id="KW-0808">Transferase</keyword>
<dbReference type="PANTHER" id="PTHR43480">
    <property type="entry name" value="ACYL-[ACYL-CARRIER-PROTEIN]--UDP-N-ACETYLGLUCOSAMINE O-ACYLTRANSFERASE"/>
    <property type="match status" value="1"/>
</dbReference>
<dbReference type="RefSeq" id="WP_076401342.1">
    <property type="nucleotide sequence ID" value="NZ_FTOA01000005.1"/>
</dbReference>
<name>A0A1N7NUU8_9PROT</name>
<dbReference type="Proteomes" id="UP000185678">
    <property type="component" value="Unassembled WGS sequence"/>
</dbReference>
<evidence type="ECO:0000256" key="7">
    <source>
        <dbReference type="ARBA" id="ARBA00023315"/>
    </source>
</evidence>
<dbReference type="GO" id="GO:0009245">
    <property type="term" value="P:lipid A biosynthetic process"/>
    <property type="evidence" value="ECO:0007669"/>
    <property type="project" value="UniProtKB-UniRule"/>
</dbReference>
<comment type="catalytic activity">
    <reaction evidence="8">
        <text>a (3R)-hydroxyacyl-[ACP] + UDP-N-acetyl-alpha-D-glucosamine = a UDP-3-O-[(3R)-3-hydroxyacyl]-N-acetyl-alpha-D-glucosamine + holo-[ACP]</text>
        <dbReference type="Rhea" id="RHEA:67812"/>
        <dbReference type="Rhea" id="RHEA-COMP:9685"/>
        <dbReference type="Rhea" id="RHEA-COMP:9945"/>
        <dbReference type="ChEBI" id="CHEBI:57705"/>
        <dbReference type="ChEBI" id="CHEBI:64479"/>
        <dbReference type="ChEBI" id="CHEBI:78827"/>
        <dbReference type="ChEBI" id="CHEBI:173225"/>
        <dbReference type="EC" id="2.3.1.129"/>
    </reaction>
</comment>
<dbReference type="InterPro" id="IPR011004">
    <property type="entry name" value="Trimer_LpxA-like_sf"/>
</dbReference>
<dbReference type="EMBL" id="FTOA01000005">
    <property type="protein sequence ID" value="SIT02068.1"/>
    <property type="molecule type" value="Genomic_DNA"/>
</dbReference>
<dbReference type="OrthoDB" id="9807278at2"/>
<dbReference type="InterPro" id="IPR029098">
    <property type="entry name" value="Acetyltransf_C"/>
</dbReference>
<dbReference type="PROSITE" id="PS00101">
    <property type="entry name" value="HEXAPEP_TRANSFERASES"/>
    <property type="match status" value="3"/>
</dbReference>
<evidence type="ECO:0000256" key="6">
    <source>
        <dbReference type="ARBA" id="ARBA00023098"/>
    </source>
</evidence>
<keyword evidence="3 8" id="KW-0441">Lipid A biosynthesis</keyword>
<keyword evidence="6 8" id="KW-0443">Lipid metabolism</keyword>
<dbReference type="Pfam" id="PF00132">
    <property type="entry name" value="Hexapep"/>
    <property type="match status" value="2"/>
</dbReference>
<comment type="subcellular location">
    <subcellularLocation>
        <location evidence="8">Cytoplasm</location>
    </subcellularLocation>
</comment>
<dbReference type="NCBIfam" id="TIGR01852">
    <property type="entry name" value="lipid_A_lpxA"/>
    <property type="match status" value="1"/>
</dbReference>
<evidence type="ECO:0000313" key="10">
    <source>
        <dbReference type="EMBL" id="SIT02068.1"/>
    </source>
</evidence>
<protein>
    <recommendedName>
        <fullName evidence="8">Acyl-[acyl-carrier-protein]--UDP-N-acetylglucosamine O-acyltransferase</fullName>
        <shortName evidence="8">UDP-N-acetylglucosamine acyltransferase</shortName>
        <ecNumber evidence="8">2.3.1.129</ecNumber>
    </recommendedName>
</protein>
<evidence type="ECO:0000256" key="2">
    <source>
        <dbReference type="ARBA" id="ARBA00022516"/>
    </source>
</evidence>
<keyword evidence="7 8" id="KW-0012">Acyltransferase</keyword>
<proteinExistence type="inferred from homology"/>
<evidence type="ECO:0000313" key="11">
    <source>
        <dbReference type="Proteomes" id="UP000185678"/>
    </source>
</evidence>
<feature type="domain" description="UDP N-acetylglucosamine O-acyltransferase C-terminal" evidence="9">
    <location>
        <begin position="176"/>
        <end position="260"/>
    </location>
</feature>